<keyword evidence="3" id="KW-1134">Transmembrane beta strand</keyword>
<dbReference type="OMA" id="NIAILYH"/>
<evidence type="ECO:0000256" key="4">
    <source>
        <dbReference type="ARBA" id="ARBA00022787"/>
    </source>
</evidence>
<keyword evidence="5" id="KW-0406">Ion transport</keyword>
<evidence type="ECO:0000256" key="1">
    <source>
        <dbReference type="ARBA" id="ARBA00004294"/>
    </source>
</evidence>
<sequence length="347" mass="38828">MSSSKRKTRNDKIREFIGVPDRKRRNVNPEPEDKEDEQQGSQRSTGPAHSDPDLETEMGPTYLDGEMPSYNFISKLARECLLNGYKLGTWRFDCNSELSEDLRIYSFGAGSSNTVMGGFEFNEKFGMFQFSQAFRTDGLYGTLGVRSEIFEGLGLSKLRAIYKKDEQGDSSGLTLDVQAALEFDPFKIEAMAPIINGSLLSSYILYEPTETWLFSFGVVADIHQMKLPKYEFGVGYRSEEDDTELGLMFANLKNVKASIFQRVTNNTALALMANMNDWQDLQISVGGQYELDEEHLIKARICNTGYAGVVYQFEINENCTFSCHVGLNVMQPTDGSHAFGVACSLSG</sequence>
<keyword evidence="5" id="KW-0626">Porin</keyword>
<dbReference type="CDD" id="cd07306">
    <property type="entry name" value="Porin3_VDAC"/>
    <property type="match status" value="1"/>
</dbReference>
<accession>A0A6J1LXG3</accession>
<keyword evidence="4" id="KW-1000">Mitochondrion outer membrane</keyword>
<dbReference type="InterPro" id="IPR001925">
    <property type="entry name" value="Porin_Euk"/>
</dbReference>
<keyword evidence="3" id="KW-0812">Transmembrane</keyword>
<dbReference type="InterPro" id="IPR023614">
    <property type="entry name" value="Porin_dom_sf"/>
</dbReference>
<dbReference type="InterPro" id="IPR027246">
    <property type="entry name" value="Porin_Euk/Tom40"/>
</dbReference>
<evidence type="ECO:0000313" key="8">
    <source>
        <dbReference type="RefSeq" id="XP_023172985.1"/>
    </source>
</evidence>
<protein>
    <submittedName>
        <fullName evidence="8">Uncharacterized protein LOC111600880</fullName>
    </submittedName>
</protein>
<dbReference type="GO" id="GO:0008308">
    <property type="term" value="F:voltage-gated monoatomic anion channel activity"/>
    <property type="evidence" value="ECO:0007669"/>
    <property type="project" value="InterPro"/>
</dbReference>
<dbReference type="GO" id="GO:0015288">
    <property type="term" value="F:porin activity"/>
    <property type="evidence" value="ECO:0007669"/>
    <property type="project" value="UniProtKB-KW"/>
</dbReference>
<evidence type="ECO:0000256" key="2">
    <source>
        <dbReference type="ARBA" id="ARBA00007780"/>
    </source>
</evidence>
<name>A0A6J1LXG3_DROHY</name>
<dbReference type="GeneID" id="111600880"/>
<dbReference type="PANTHER" id="PTHR11743">
    <property type="entry name" value="VOLTAGE-DEPENDENT ANION-SELECTIVE CHANNEL"/>
    <property type="match status" value="1"/>
</dbReference>
<keyword evidence="5" id="KW-0813">Transport</keyword>
<gene>
    <name evidence="8" type="primary">LOC111600880</name>
</gene>
<comment type="subcellular location">
    <subcellularLocation>
        <location evidence="1">Mitochondrion outer membrane</location>
    </subcellularLocation>
</comment>
<evidence type="ECO:0000313" key="7">
    <source>
        <dbReference type="Proteomes" id="UP000504633"/>
    </source>
</evidence>
<evidence type="ECO:0000256" key="5">
    <source>
        <dbReference type="ARBA" id="ARBA00023114"/>
    </source>
</evidence>
<evidence type="ECO:0000256" key="3">
    <source>
        <dbReference type="ARBA" id="ARBA00022452"/>
    </source>
</evidence>
<organism evidence="7 8">
    <name type="scientific">Drosophila hydei</name>
    <name type="common">Fruit fly</name>
    <dbReference type="NCBI Taxonomy" id="7224"/>
    <lineage>
        <taxon>Eukaryota</taxon>
        <taxon>Metazoa</taxon>
        <taxon>Ecdysozoa</taxon>
        <taxon>Arthropoda</taxon>
        <taxon>Hexapoda</taxon>
        <taxon>Insecta</taxon>
        <taxon>Pterygota</taxon>
        <taxon>Neoptera</taxon>
        <taxon>Endopterygota</taxon>
        <taxon>Diptera</taxon>
        <taxon>Brachycera</taxon>
        <taxon>Muscomorpha</taxon>
        <taxon>Ephydroidea</taxon>
        <taxon>Drosophilidae</taxon>
        <taxon>Drosophila</taxon>
    </lineage>
</organism>
<dbReference type="Proteomes" id="UP000504633">
    <property type="component" value="Unplaced"/>
</dbReference>
<proteinExistence type="inferred from homology"/>
<dbReference type="Gene3D" id="2.40.160.10">
    <property type="entry name" value="Porin"/>
    <property type="match status" value="1"/>
</dbReference>
<dbReference type="GO" id="GO:0005741">
    <property type="term" value="C:mitochondrial outer membrane"/>
    <property type="evidence" value="ECO:0007669"/>
    <property type="project" value="UniProtKB-SubCell"/>
</dbReference>
<evidence type="ECO:0000256" key="6">
    <source>
        <dbReference type="SAM" id="MobiDB-lite"/>
    </source>
</evidence>
<dbReference type="AlphaFoldDB" id="A0A6J1LXG3"/>
<keyword evidence="3" id="KW-0472">Membrane</keyword>
<dbReference type="KEGG" id="dhe:111600880"/>
<keyword evidence="7" id="KW-1185">Reference proteome</keyword>
<dbReference type="Pfam" id="PF01459">
    <property type="entry name" value="Porin_3"/>
    <property type="match status" value="1"/>
</dbReference>
<keyword evidence="4" id="KW-0496">Mitochondrion</keyword>
<dbReference type="GO" id="GO:0046930">
    <property type="term" value="C:pore complex"/>
    <property type="evidence" value="ECO:0007669"/>
    <property type="project" value="UniProtKB-KW"/>
</dbReference>
<comment type="similarity">
    <text evidence="2">Belongs to the eukaryotic mitochondrial porin family.</text>
</comment>
<reference evidence="8" key="1">
    <citation type="submission" date="2025-08" db="UniProtKB">
        <authorList>
            <consortium name="RefSeq"/>
        </authorList>
    </citation>
    <scope>IDENTIFICATION</scope>
    <source>
        <strain evidence="8">15085-1641.00</strain>
        <tissue evidence="8">Whole body</tissue>
    </source>
</reference>
<dbReference type="PANTHER" id="PTHR11743:SF70">
    <property type="entry name" value="GH26960P-RELATED"/>
    <property type="match status" value="1"/>
</dbReference>
<dbReference type="RefSeq" id="XP_023172985.1">
    <property type="nucleotide sequence ID" value="XM_023317217.2"/>
</dbReference>
<dbReference type="OrthoDB" id="7827681at2759"/>
<feature type="region of interest" description="Disordered" evidence="6">
    <location>
        <begin position="1"/>
        <end position="61"/>
    </location>
</feature>